<proteinExistence type="inferred from homology"/>
<comment type="subcellular location">
    <subcellularLocation>
        <location evidence="1">Membrane</location>
        <topology evidence="1">Multi-pass membrane protein</topology>
    </subcellularLocation>
</comment>
<name>T1JTT4_TETUR</name>
<dbReference type="AlphaFoldDB" id="T1JTT4"/>
<dbReference type="eggNOG" id="KOG0054">
    <property type="taxonomic scope" value="Eukaryota"/>
</dbReference>
<evidence type="ECO:0000256" key="4">
    <source>
        <dbReference type="ARBA" id="ARBA00022840"/>
    </source>
</evidence>
<evidence type="ECO:0000313" key="6">
    <source>
        <dbReference type="Proteomes" id="UP000015104"/>
    </source>
</evidence>
<keyword evidence="6" id="KW-1185">Reference proteome</keyword>
<dbReference type="EnsemblMetazoa" id="tetur01g15320.1">
    <property type="protein sequence ID" value="tetur01g15320.1"/>
    <property type="gene ID" value="tetur01g15320"/>
</dbReference>
<accession>T1JTT4</accession>
<reference evidence="6" key="1">
    <citation type="submission" date="2011-08" db="EMBL/GenBank/DDBJ databases">
        <authorList>
            <person name="Rombauts S."/>
        </authorList>
    </citation>
    <scope>NUCLEOTIDE SEQUENCE</scope>
    <source>
        <strain evidence="6">London</strain>
    </source>
</reference>
<evidence type="ECO:0000256" key="2">
    <source>
        <dbReference type="ARBA" id="ARBA00009726"/>
    </source>
</evidence>
<evidence type="ECO:0008006" key="7">
    <source>
        <dbReference type="Google" id="ProtNLM"/>
    </source>
</evidence>
<reference evidence="5" key="2">
    <citation type="submission" date="2015-06" db="UniProtKB">
        <authorList>
            <consortium name="EnsemblMetazoa"/>
        </authorList>
    </citation>
    <scope>IDENTIFICATION</scope>
</reference>
<dbReference type="GO" id="GO:0005524">
    <property type="term" value="F:ATP binding"/>
    <property type="evidence" value="ECO:0007669"/>
    <property type="project" value="UniProtKB-KW"/>
</dbReference>
<dbReference type="Gene3D" id="3.40.50.300">
    <property type="entry name" value="P-loop containing nucleotide triphosphate hydrolases"/>
    <property type="match status" value="1"/>
</dbReference>
<evidence type="ECO:0000256" key="1">
    <source>
        <dbReference type="ARBA" id="ARBA00004141"/>
    </source>
</evidence>
<organism evidence="5 6">
    <name type="scientific">Tetranychus urticae</name>
    <name type="common">Two-spotted spider mite</name>
    <dbReference type="NCBI Taxonomy" id="32264"/>
    <lineage>
        <taxon>Eukaryota</taxon>
        <taxon>Metazoa</taxon>
        <taxon>Ecdysozoa</taxon>
        <taxon>Arthropoda</taxon>
        <taxon>Chelicerata</taxon>
        <taxon>Arachnida</taxon>
        <taxon>Acari</taxon>
        <taxon>Acariformes</taxon>
        <taxon>Trombidiformes</taxon>
        <taxon>Prostigmata</taxon>
        <taxon>Eleutherengona</taxon>
        <taxon>Raphignathae</taxon>
        <taxon>Tetranychoidea</taxon>
        <taxon>Tetranychidae</taxon>
        <taxon>Tetranychus</taxon>
    </lineage>
</organism>
<dbReference type="SUPFAM" id="SSF52540">
    <property type="entry name" value="P-loop containing nucleoside triphosphate hydrolases"/>
    <property type="match status" value="1"/>
</dbReference>
<protein>
    <recommendedName>
        <fullName evidence="7">ABC transporter domain-containing protein</fullName>
    </recommendedName>
</protein>
<dbReference type="HOGENOM" id="CLU_000604_61_8_1"/>
<dbReference type="EMBL" id="CAEY01000486">
    <property type="status" value="NOT_ANNOTATED_CDS"/>
    <property type="molecule type" value="Genomic_DNA"/>
</dbReference>
<dbReference type="InterPro" id="IPR050173">
    <property type="entry name" value="ABC_transporter_C-like"/>
</dbReference>
<dbReference type="Proteomes" id="UP000015104">
    <property type="component" value="Unassembled WGS sequence"/>
</dbReference>
<evidence type="ECO:0000313" key="5">
    <source>
        <dbReference type="EnsemblMetazoa" id="tetur01g15320.1"/>
    </source>
</evidence>
<evidence type="ECO:0000256" key="3">
    <source>
        <dbReference type="ARBA" id="ARBA00022741"/>
    </source>
</evidence>
<comment type="similarity">
    <text evidence="2">Belongs to the ABC transporter superfamily. ABCC family. Conjugate transporter (TC 3.A.1.208) subfamily.</text>
</comment>
<sequence length="213" mass="24262">MMNKVKSAMINLFPLIQLIYQPQAELPANLQTYINKFLSETTSSMNAMQVTAVPTMETNIMPKYEYENRPTKCKYSQLTTGKLAEMPSLLRNNKVLFIDEATANVDHKTDSLIQNTIRTKFSHCTVLTIAHRLKTIIDSSRVLVLDAGKVEEFEVPYNLLQRKTSLFSKLVAQTGKSMSARLYKMAAEAYSANVLSEYHEENHNENDENDENN</sequence>
<dbReference type="GO" id="GO:0016020">
    <property type="term" value="C:membrane"/>
    <property type="evidence" value="ECO:0007669"/>
    <property type="project" value="UniProtKB-SubCell"/>
</dbReference>
<keyword evidence="4" id="KW-0067">ATP-binding</keyword>
<dbReference type="InterPro" id="IPR027417">
    <property type="entry name" value="P-loop_NTPase"/>
</dbReference>
<dbReference type="GO" id="GO:0042626">
    <property type="term" value="F:ATPase-coupled transmembrane transporter activity"/>
    <property type="evidence" value="ECO:0007669"/>
    <property type="project" value="TreeGrafter"/>
</dbReference>
<dbReference type="PANTHER" id="PTHR24223">
    <property type="entry name" value="ATP-BINDING CASSETTE SUB-FAMILY C"/>
    <property type="match status" value="1"/>
</dbReference>
<dbReference type="PANTHER" id="PTHR24223:SF456">
    <property type="entry name" value="MULTIDRUG RESISTANCE-ASSOCIATED PROTEIN LETHAL(2)03659"/>
    <property type="match status" value="1"/>
</dbReference>
<keyword evidence="3" id="KW-0547">Nucleotide-binding</keyword>
<dbReference type="EMBL" id="CAEY01000485">
    <property type="status" value="NOT_ANNOTATED_CDS"/>
    <property type="molecule type" value="Genomic_DNA"/>
</dbReference>